<dbReference type="InterPro" id="IPR041698">
    <property type="entry name" value="Methyltransf_25"/>
</dbReference>
<accession>A0A2K0T5S2</accession>
<evidence type="ECO:0000256" key="5">
    <source>
        <dbReference type="ARBA" id="ARBA00035674"/>
    </source>
</evidence>
<protein>
    <recommendedName>
        <fullName evidence="5">phosphoethanolamine N-methyltransferase</fullName>
        <ecNumber evidence="5">2.1.1.103</ecNumber>
    </recommendedName>
</protein>
<dbReference type="CDD" id="cd02440">
    <property type="entry name" value="AdoMet_MTases"/>
    <property type="match status" value="1"/>
</dbReference>
<comment type="pathway">
    <text evidence="1">Phospholipid metabolism; phosphatidylcholine biosynthesis.</text>
</comment>
<dbReference type="OrthoDB" id="506498at2759"/>
<evidence type="ECO:0000313" key="10">
    <source>
        <dbReference type="EMBL" id="PNP40867.1"/>
    </source>
</evidence>
<comment type="caution">
    <text evidence="10">The sequence shown here is derived from an EMBL/GenBank/DDBJ whole genome shotgun (WGS) entry which is preliminary data.</text>
</comment>
<dbReference type="GO" id="GO:0032259">
    <property type="term" value="P:methylation"/>
    <property type="evidence" value="ECO:0007669"/>
    <property type="project" value="UniProtKB-KW"/>
</dbReference>
<dbReference type="Proteomes" id="UP000236546">
    <property type="component" value="Unassembled WGS sequence"/>
</dbReference>
<evidence type="ECO:0000259" key="9">
    <source>
        <dbReference type="Pfam" id="PF13649"/>
    </source>
</evidence>
<proteinExistence type="predicted"/>
<evidence type="ECO:0000313" key="11">
    <source>
        <dbReference type="Proteomes" id="UP000236546"/>
    </source>
</evidence>
<dbReference type="EC" id="2.1.1.103" evidence="5"/>
<feature type="domain" description="Methyltransferase" evidence="9">
    <location>
        <begin position="73"/>
        <end position="167"/>
    </location>
</feature>
<dbReference type="InterPro" id="IPR029063">
    <property type="entry name" value="SAM-dependent_MTases_sf"/>
</dbReference>
<keyword evidence="3" id="KW-0489">Methyltransferase</keyword>
<dbReference type="GO" id="GO:0000234">
    <property type="term" value="F:phosphoethanolamine N-methyltransferase activity"/>
    <property type="evidence" value="ECO:0007669"/>
    <property type="project" value="UniProtKB-EC"/>
</dbReference>
<name>A0A2K0T5S2_9HYPO</name>
<comment type="catalytic activity">
    <reaction evidence="7">
        <text>phosphoethanolamine + S-adenosyl-L-methionine = N-methylethanolamine phosphate + S-adenosyl-L-homocysteine + H(+)</text>
        <dbReference type="Rhea" id="RHEA:20365"/>
        <dbReference type="ChEBI" id="CHEBI:15378"/>
        <dbReference type="ChEBI" id="CHEBI:57781"/>
        <dbReference type="ChEBI" id="CHEBI:57856"/>
        <dbReference type="ChEBI" id="CHEBI:58190"/>
        <dbReference type="ChEBI" id="CHEBI:59789"/>
        <dbReference type="EC" id="2.1.1.103"/>
    </reaction>
    <physiologicalReaction direction="left-to-right" evidence="7">
        <dbReference type="Rhea" id="RHEA:20366"/>
    </physiologicalReaction>
</comment>
<evidence type="ECO:0000256" key="3">
    <source>
        <dbReference type="ARBA" id="ARBA00022603"/>
    </source>
</evidence>
<sequence length="271" mass="29790">MGDAANTNGSNEAGISDAALYDLRRAKKRLDTLADKPKWDLSDTADFDCMHYLGDAALEKACRTLGMERGQTVVDIGSGFSATGRYLNKRCGVDVTGIELQPEIHQLAEKITERNGLAAGVRSVNADFTTLTLDTPVDYIISFLCILHIPDRDTLFQKAASTLKPGGKLYIEDYFARTALSKEVGDQLRDIVSCPYLPSRDQYISDLEKAGFRDVQFEEVTEEWAKFVHDRAVSNRQKGTSAAPLTLFYDTIDGLFAGRELGGVCLTATKV</sequence>
<comment type="catalytic activity">
    <reaction evidence="8">
        <text>N-methylethanolamine phosphate + S-adenosyl-L-methionine = N,N-dimethylethanolamine phosphate + S-adenosyl-L-homocysteine + H(+)</text>
        <dbReference type="Rhea" id="RHEA:25321"/>
        <dbReference type="ChEBI" id="CHEBI:15378"/>
        <dbReference type="ChEBI" id="CHEBI:57781"/>
        <dbReference type="ChEBI" id="CHEBI:57856"/>
        <dbReference type="ChEBI" id="CHEBI:58641"/>
        <dbReference type="ChEBI" id="CHEBI:59789"/>
        <dbReference type="EC" id="2.1.1.103"/>
    </reaction>
    <physiologicalReaction direction="left-to-right" evidence="8">
        <dbReference type="Rhea" id="RHEA:25322"/>
    </physiologicalReaction>
</comment>
<organism evidence="10 11">
    <name type="scientific">Trichoderma gamsii</name>
    <dbReference type="NCBI Taxonomy" id="398673"/>
    <lineage>
        <taxon>Eukaryota</taxon>
        <taxon>Fungi</taxon>
        <taxon>Dikarya</taxon>
        <taxon>Ascomycota</taxon>
        <taxon>Pezizomycotina</taxon>
        <taxon>Sordariomycetes</taxon>
        <taxon>Hypocreomycetidae</taxon>
        <taxon>Hypocreales</taxon>
        <taxon>Hypocreaceae</taxon>
        <taxon>Trichoderma</taxon>
    </lineage>
</organism>
<dbReference type="Gene3D" id="3.40.50.150">
    <property type="entry name" value="Vaccinia Virus protein VP39"/>
    <property type="match status" value="1"/>
</dbReference>
<reference evidence="10 11" key="1">
    <citation type="submission" date="2017-02" db="EMBL/GenBank/DDBJ databases">
        <title>Genomes of Trichoderma spp. with biocontrol activity.</title>
        <authorList>
            <person name="Gardiner D."/>
            <person name="Kazan K."/>
            <person name="Vos C."/>
            <person name="Harvey P."/>
        </authorList>
    </citation>
    <scope>NUCLEOTIDE SEQUENCE [LARGE SCALE GENOMIC DNA]</scope>
    <source>
        <strain evidence="10 11">A5MH</strain>
    </source>
</reference>
<evidence type="ECO:0000256" key="2">
    <source>
        <dbReference type="ARBA" id="ARBA00005189"/>
    </source>
</evidence>
<dbReference type="Pfam" id="PF13649">
    <property type="entry name" value="Methyltransf_25"/>
    <property type="match status" value="1"/>
</dbReference>
<dbReference type="EMBL" id="MTYH01000060">
    <property type="protein sequence ID" value="PNP40867.1"/>
    <property type="molecule type" value="Genomic_DNA"/>
</dbReference>
<evidence type="ECO:0000256" key="4">
    <source>
        <dbReference type="ARBA" id="ARBA00022679"/>
    </source>
</evidence>
<comment type="catalytic activity">
    <reaction evidence="6">
        <text>N,N-dimethylethanolamine phosphate + S-adenosyl-L-methionine = phosphocholine + S-adenosyl-L-homocysteine + H(+)</text>
        <dbReference type="Rhea" id="RHEA:25325"/>
        <dbReference type="ChEBI" id="CHEBI:15378"/>
        <dbReference type="ChEBI" id="CHEBI:57856"/>
        <dbReference type="ChEBI" id="CHEBI:58641"/>
        <dbReference type="ChEBI" id="CHEBI:59789"/>
        <dbReference type="ChEBI" id="CHEBI:295975"/>
        <dbReference type="EC" id="2.1.1.103"/>
    </reaction>
    <physiologicalReaction direction="left-to-right" evidence="6">
        <dbReference type="Rhea" id="RHEA:25326"/>
    </physiologicalReaction>
</comment>
<evidence type="ECO:0000256" key="8">
    <source>
        <dbReference type="ARBA" id="ARBA00047841"/>
    </source>
</evidence>
<gene>
    <name evidence="10" type="ORF">TGAMA5MH_07307</name>
</gene>
<dbReference type="PANTHER" id="PTHR44307">
    <property type="entry name" value="PHOSPHOETHANOLAMINE METHYLTRANSFERASE"/>
    <property type="match status" value="1"/>
</dbReference>
<dbReference type="AlphaFoldDB" id="A0A2K0T5S2"/>
<evidence type="ECO:0000256" key="1">
    <source>
        <dbReference type="ARBA" id="ARBA00004969"/>
    </source>
</evidence>
<comment type="pathway">
    <text evidence="2">Lipid metabolism.</text>
</comment>
<evidence type="ECO:0000256" key="6">
    <source>
        <dbReference type="ARBA" id="ARBA00047619"/>
    </source>
</evidence>
<keyword evidence="4" id="KW-0808">Transferase</keyword>
<dbReference type="PANTHER" id="PTHR44307:SF2">
    <property type="entry name" value="PHOSPHOETHANOLAMINE METHYLTRANSFERASE ISOFORM X1"/>
    <property type="match status" value="1"/>
</dbReference>
<evidence type="ECO:0000256" key="7">
    <source>
        <dbReference type="ARBA" id="ARBA00047622"/>
    </source>
</evidence>
<dbReference type="SUPFAM" id="SSF53335">
    <property type="entry name" value="S-adenosyl-L-methionine-dependent methyltransferases"/>
    <property type="match status" value="1"/>
</dbReference>